<dbReference type="Proteomes" id="UP000029622">
    <property type="component" value="Unassembled WGS sequence"/>
</dbReference>
<organism evidence="1 2">
    <name type="scientific">Caloranaerobacter azorensis H53214</name>
    <dbReference type="NCBI Taxonomy" id="1156417"/>
    <lineage>
        <taxon>Bacteria</taxon>
        <taxon>Bacillati</taxon>
        <taxon>Bacillota</taxon>
        <taxon>Tissierellia</taxon>
        <taxon>Tissierellales</taxon>
        <taxon>Thermohalobacteraceae</taxon>
        <taxon>Caloranaerobacter</taxon>
    </lineage>
</organism>
<dbReference type="EMBL" id="AZTB01000040">
    <property type="protein sequence ID" value="KGG80095.1"/>
    <property type="molecule type" value="Genomic_DNA"/>
</dbReference>
<name>A0A096BG01_9FIRM</name>
<reference evidence="1 2" key="1">
    <citation type="submission" date="2013-12" db="EMBL/GenBank/DDBJ databases">
        <title>Draft genome sequence of Caloranaerobacter sp. H53214.</title>
        <authorList>
            <person name="Jiang L.J."/>
            <person name="Shao Z.Z."/>
            <person name="Long M.N."/>
        </authorList>
    </citation>
    <scope>NUCLEOTIDE SEQUENCE [LARGE SCALE GENOMIC DNA]</scope>
    <source>
        <strain evidence="1 2">H53214</strain>
    </source>
</reference>
<evidence type="ECO:0000313" key="1">
    <source>
        <dbReference type="EMBL" id="KGG80095.1"/>
    </source>
</evidence>
<gene>
    <name evidence="1" type="ORF">Y919_08185</name>
</gene>
<proteinExistence type="predicted"/>
<comment type="caution">
    <text evidence="1">The sequence shown here is derived from an EMBL/GenBank/DDBJ whole genome shotgun (WGS) entry which is preliminary data.</text>
</comment>
<accession>A0A096BG01</accession>
<protein>
    <recommendedName>
        <fullName evidence="3">2-isopropylmalate synthase LeuA allosteric (dimerisation) domain-containing protein</fullName>
    </recommendedName>
</protein>
<dbReference type="RefSeq" id="WP_035163881.1">
    <property type="nucleotide sequence ID" value="NZ_AZTB01000040.1"/>
</dbReference>
<dbReference type="STRING" id="1156417.Y919_08185"/>
<evidence type="ECO:0000313" key="2">
    <source>
        <dbReference type="Proteomes" id="UP000029622"/>
    </source>
</evidence>
<dbReference type="AlphaFoldDB" id="A0A096BG01"/>
<evidence type="ECO:0008006" key="3">
    <source>
        <dbReference type="Google" id="ProtNLM"/>
    </source>
</evidence>
<sequence length="209" mass="23328">MVIKDIEQFINQIKSVLSCKIVADENGSIQEIHILSDTKRSPKQVSRDVQSGLISRFGLDIDHKKISIAQIDEKVAENKDFRLKLKTIEFSTLGTKVFIKVILEKDEEVFEGEISGINTVSNSQRLLGTAALKAVEKFLGTEDNFILEDIKTIELAGREVVVSAVTFVTNNYEKLLSGCAFVNRDKKEAVVKATLDAINRSIIRHYSGN</sequence>